<proteinExistence type="predicted"/>
<evidence type="ECO:0000256" key="1">
    <source>
        <dbReference type="SAM" id="MobiDB-lite"/>
    </source>
</evidence>
<keyword evidence="2" id="KW-1133">Transmembrane helix</keyword>
<gene>
    <name evidence="3" type="ordered locus">PA0160</name>
</gene>
<dbReference type="KEGG" id="pal:PA0160"/>
<dbReference type="Proteomes" id="UP000008323">
    <property type="component" value="Chromosome"/>
</dbReference>
<feature type="region of interest" description="Disordered" evidence="1">
    <location>
        <begin position="35"/>
        <end position="62"/>
    </location>
</feature>
<protein>
    <submittedName>
        <fullName evidence="3">Uncharacterized protein</fullName>
    </submittedName>
</protein>
<dbReference type="STRING" id="59748.PA0160"/>
<reference evidence="3 4" key="1">
    <citation type="journal article" date="2008" name="J. Bacteriol.">
        <title>Comparative genome analysis of 'Candidatus Phytoplasma australiense' (subgroup tuf-Australia I; rp-A) and 'Ca. Phytoplasma asteris' strains OY-M and AY-WB.</title>
        <authorList>
            <person name="Tran-Nguyen L.T."/>
            <person name="Kube M."/>
            <person name="Schneider B."/>
            <person name="Reinhardt R."/>
            <person name="Gibb K.S."/>
        </authorList>
    </citation>
    <scope>NUCLEOTIDE SEQUENCE [LARGE SCALE GENOMIC DNA]</scope>
</reference>
<feature type="transmembrane region" description="Helical" evidence="2">
    <location>
        <begin position="7"/>
        <end position="28"/>
    </location>
</feature>
<evidence type="ECO:0000256" key="2">
    <source>
        <dbReference type="SAM" id="Phobius"/>
    </source>
</evidence>
<evidence type="ECO:0000313" key="4">
    <source>
        <dbReference type="Proteomes" id="UP000008323"/>
    </source>
</evidence>
<dbReference type="EMBL" id="AM422018">
    <property type="protein sequence ID" value="CAM11495.1"/>
    <property type="molecule type" value="Genomic_DNA"/>
</dbReference>
<evidence type="ECO:0000313" key="3">
    <source>
        <dbReference type="EMBL" id="CAM11495.1"/>
    </source>
</evidence>
<keyword evidence="2" id="KW-0812">Transmembrane</keyword>
<dbReference type="AlphaFoldDB" id="B1V963"/>
<accession>B1V963</accession>
<sequence length="76" mass="9075">MNKQTKPIIIFTTALISTIIFCLFMHYITNQPNISKQKPHTQEEYTLPHQNQNQKERISDNDLLEKIKEYNQKLQT</sequence>
<keyword evidence="2" id="KW-0472">Membrane</keyword>
<organism evidence="3 4">
    <name type="scientific">Phytoplasma australiense</name>
    <dbReference type="NCBI Taxonomy" id="59748"/>
    <lineage>
        <taxon>Bacteria</taxon>
        <taxon>Bacillati</taxon>
        <taxon>Mycoplasmatota</taxon>
        <taxon>Mollicutes</taxon>
        <taxon>Acholeplasmatales</taxon>
        <taxon>Acholeplasmataceae</taxon>
        <taxon>Candidatus Phytoplasma</taxon>
        <taxon>16SrXII (Stolbur group)</taxon>
    </lineage>
</organism>
<name>B1V963_PHYAS</name>